<dbReference type="Proteomes" id="UP000249688">
    <property type="component" value="Unassembled WGS sequence"/>
</dbReference>
<dbReference type="RefSeq" id="WP_111397249.1">
    <property type="nucleotide sequence ID" value="NZ_QKYU01000005.1"/>
</dbReference>
<evidence type="ECO:0000313" key="2">
    <source>
        <dbReference type="EMBL" id="PZW48376.1"/>
    </source>
</evidence>
<feature type="chain" id="PRO_5016181982" evidence="1">
    <location>
        <begin position="21"/>
        <end position="107"/>
    </location>
</feature>
<protein>
    <submittedName>
        <fullName evidence="2">Uncharacterized protein</fullName>
    </submittedName>
</protein>
<keyword evidence="3" id="KW-1185">Reference proteome</keyword>
<dbReference type="AlphaFoldDB" id="A0A2W7J946"/>
<evidence type="ECO:0000313" key="3">
    <source>
        <dbReference type="Proteomes" id="UP000249688"/>
    </source>
</evidence>
<reference evidence="2 3" key="1">
    <citation type="submission" date="2018-06" db="EMBL/GenBank/DDBJ databases">
        <title>Genomic Encyclopedia of Archaeal and Bacterial Type Strains, Phase II (KMG-II): from individual species to whole genera.</title>
        <authorList>
            <person name="Goeker M."/>
        </authorList>
    </citation>
    <scope>NUCLEOTIDE SEQUENCE [LARGE SCALE GENOMIC DNA]</scope>
    <source>
        <strain evidence="2 3">DSM 24525</strain>
    </source>
</reference>
<comment type="caution">
    <text evidence="2">The sequence shown here is derived from an EMBL/GenBank/DDBJ whole genome shotgun (WGS) entry which is preliminary data.</text>
</comment>
<evidence type="ECO:0000256" key="1">
    <source>
        <dbReference type="SAM" id="SignalP"/>
    </source>
</evidence>
<organism evidence="2 3">
    <name type="scientific">Humitalea rosea</name>
    <dbReference type="NCBI Taxonomy" id="990373"/>
    <lineage>
        <taxon>Bacteria</taxon>
        <taxon>Pseudomonadati</taxon>
        <taxon>Pseudomonadota</taxon>
        <taxon>Alphaproteobacteria</taxon>
        <taxon>Acetobacterales</taxon>
        <taxon>Roseomonadaceae</taxon>
        <taxon>Humitalea</taxon>
    </lineage>
</organism>
<proteinExistence type="predicted"/>
<keyword evidence="1" id="KW-0732">Signal</keyword>
<dbReference type="EMBL" id="QKYU01000005">
    <property type="protein sequence ID" value="PZW48376.1"/>
    <property type="molecule type" value="Genomic_DNA"/>
</dbReference>
<gene>
    <name evidence="2" type="ORF">C8P66_105125</name>
</gene>
<sequence>MFATYSLAAAATLLSLAAYAAEPDRRASSDVRIVTPVSATCEVTHEGKVVYRLPSTPAVVPASSLTEQSVITCVWQNAAGGQVTGTSNIGSAGFRPVGMGEIIFPAS</sequence>
<feature type="signal peptide" evidence="1">
    <location>
        <begin position="1"/>
        <end position="20"/>
    </location>
</feature>
<name>A0A2W7J946_9PROT</name>
<accession>A0A2W7J946</accession>